<comment type="caution">
    <text evidence="1">The sequence shown here is derived from an EMBL/GenBank/DDBJ whole genome shotgun (WGS) entry which is preliminary data.</text>
</comment>
<organism evidence="1 2">
    <name type="scientific">Pedobacter hiemivivus</name>
    <dbReference type="NCBI Taxonomy" id="2530454"/>
    <lineage>
        <taxon>Bacteria</taxon>
        <taxon>Pseudomonadati</taxon>
        <taxon>Bacteroidota</taxon>
        <taxon>Sphingobacteriia</taxon>
        <taxon>Sphingobacteriales</taxon>
        <taxon>Sphingobacteriaceae</taxon>
        <taxon>Pedobacter</taxon>
    </lineage>
</organism>
<evidence type="ECO:0000313" key="1">
    <source>
        <dbReference type="EMBL" id="TCC99627.1"/>
    </source>
</evidence>
<dbReference type="Proteomes" id="UP000291117">
    <property type="component" value="Unassembled WGS sequence"/>
</dbReference>
<name>A0A4R0NIK4_9SPHI</name>
<dbReference type="EMBL" id="SJSM01000001">
    <property type="protein sequence ID" value="TCC99627.1"/>
    <property type="molecule type" value="Genomic_DNA"/>
</dbReference>
<proteinExistence type="predicted"/>
<dbReference type="OrthoDB" id="796315at2"/>
<keyword evidence="2" id="KW-1185">Reference proteome</keyword>
<protein>
    <submittedName>
        <fullName evidence="1">Uncharacterized protein</fullName>
    </submittedName>
</protein>
<accession>A0A4R0NIK4</accession>
<gene>
    <name evidence="1" type="ORF">EZ444_02860</name>
</gene>
<reference evidence="1 2" key="1">
    <citation type="submission" date="2019-02" db="EMBL/GenBank/DDBJ databases">
        <title>Pedobacter sp. RP-3-8 sp. nov., isolated from Arctic soil.</title>
        <authorList>
            <person name="Dahal R.H."/>
        </authorList>
    </citation>
    <scope>NUCLEOTIDE SEQUENCE [LARGE SCALE GENOMIC DNA]</scope>
    <source>
        <strain evidence="1 2">RP-3-8</strain>
    </source>
</reference>
<dbReference type="AlphaFoldDB" id="A0A4R0NIK4"/>
<sequence>MLKKAIPVLVILLGILFQCYAQEHTKKFKLLVPEQKALQSYYSSIRFIDSRSDTSAMGFVQTGMFNARAAVVAEPAFSTQLKDVFITLTDSNAVKKELLFQLRELRFSELTQSMSEKGTFSFRASLYAVENNNYRCIATIDTICILKSGIDVTNRLLKKSSNVIIDFLSANLSVKPLDSLLYTMSDIVKIDSIEKQSLKLYNASDFVPGLYTTYQFFVKQSPDAQISVKEKDGGVNEVHSLNSDGKQQKIKLKNVYAIVHNGKPYVATEYGYYPLNKRNDDFFYTGKIKVTASFGDILAASMFGVLGTILAGDANSVYEIKMDHVNGNLIPVKLIEK</sequence>
<dbReference type="RefSeq" id="WP_131607015.1">
    <property type="nucleotide sequence ID" value="NZ_SJSM01000001.1"/>
</dbReference>
<evidence type="ECO:0000313" key="2">
    <source>
        <dbReference type="Proteomes" id="UP000291117"/>
    </source>
</evidence>